<accession>A0A7R6SY45</accession>
<feature type="binding site" evidence="13">
    <location>
        <begin position="50"/>
        <end position="57"/>
    </location>
    <ligand>
        <name>ATP</name>
        <dbReference type="ChEBI" id="CHEBI:30616"/>
    </ligand>
</feature>
<dbReference type="InterPro" id="IPR027417">
    <property type="entry name" value="P-loop_NTPase"/>
</dbReference>
<dbReference type="RefSeq" id="WP_201328514.1">
    <property type="nucleotide sequence ID" value="NZ_AP017470.1"/>
</dbReference>
<keyword evidence="11 13" id="KW-0443">Lipid metabolism</keyword>
<evidence type="ECO:0000256" key="1">
    <source>
        <dbReference type="ARBA" id="ARBA00002274"/>
    </source>
</evidence>
<keyword evidence="14" id="KW-0812">Transmembrane</keyword>
<keyword evidence="14" id="KW-1133">Transmembrane helix</keyword>
<protein>
    <recommendedName>
        <fullName evidence="4 13">Tetraacyldisaccharide 4'-kinase</fullName>
        <ecNumber evidence="3 13">2.7.1.130</ecNumber>
    </recommendedName>
    <alternativeName>
        <fullName evidence="12 13">Lipid A 4'-kinase</fullName>
    </alternativeName>
</protein>
<evidence type="ECO:0000256" key="7">
    <source>
        <dbReference type="ARBA" id="ARBA00022679"/>
    </source>
</evidence>
<evidence type="ECO:0000256" key="11">
    <source>
        <dbReference type="ARBA" id="ARBA00023098"/>
    </source>
</evidence>
<dbReference type="EC" id="2.7.1.130" evidence="3 13"/>
<evidence type="ECO:0000256" key="13">
    <source>
        <dbReference type="HAMAP-Rule" id="MF_00409"/>
    </source>
</evidence>
<dbReference type="UniPathway" id="UPA00359">
    <property type="reaction ID" value="UER00482"/>
</dbReference>
<dbReference type="GO" id="GO:0009244">
    <property type="term" value="P:lipopolysaccharide core region biosynthetic process"/>
    <property type="evidence" value="ECO:0007669"/>
    <property type="project" value="TreeGrafter"/>
</dbReference>
<comment type="pathway">
    <text evidence="2 13">Glycolipid biosynthesis; lipid IV(A) biosynthesis; lipid IV(A) from (3R)-3-hydroxytetradecanoyl-[acyl-carrier-protein] and UDP-N-acetyl-alpha-D-glucosamine: step 6/6.</text>
</comment>
<dbReference type="AlphaFoldDB" id="A0A7R6SY45"/>
<keyword evidence="5 13" id="KW-0444">Lipid biosynthesis</keyword>
<keyword evidence="14" id="KW-0472">Membrane</keyword>
<dbReference type="NCBIfam" id="TIGR00682">
    <property type="entry name" value="lpxK"/>
    <property type="match status" value="1"/>
</dbReference>
<dbReference type="HAMAP" id="MF_00409">
    <property type="entry name" value="LpxK"/>
    <property type="match status" value="1"/>
</dbReference>
<evidence type="ECO:0000256" key="12">
    <source>
        <dbReference type="ARBA" id="ARBA00029757"/>
    </source>
</evidence>
<keyword evidence="10 13" id="KW-0067">ATP-binding</keyword>
<dbReference type="GO" id="GO:0009245">
    <property type="term" value="P:lipid A biosynthetic process"/>
    <property type="evidence" value="ECO:0007669"/>
    <property type="project" value="UniProtKB-UniRule"/>
</dbReference>
<dbReference type="PANTHER" id="PTHR42724">
    <property type="entry name" value="TETRAACYLDISACCHARIDE 4'-KINASE"/>
    <property type="match status" value="1"/>
</dbReference>
<evidence type="ECO:0000256" key="8">
    <source>
        <dbReference type="ARBA" id="ARBA00022741"/>
    </source>
</evidence>
<evidence type="ECO:0000256" key="14">
    <source>
        <dbReference type="SAM" id="Phobius"/>
    </source>
</evidence>
<dbReference type="Proteomes" id="UP000595564">
    <property type="component" value="Chromosome"/>
</dbReference>
<keyword evidence="6 13" id="KW-0441">Lipid A biosynthesis</keyword>
<dbReference type="EMBL" id="AP017470">
    <property type="protein sequence ID" value="BBB32176.1"/>
    <property type="molecule type" value="Genomic_DNA"/>
</dbReference>
<evidence type="ECO:0000256" key="10">
    <source>
        <dbReference type="ARBA" id="ARBA00022840"/>
    </source>
</evidence>
<evidence type="ECO:0000256" key="9">
    <source>
        <dbReference type="ARBA" id="ARBA00022777"/>
    </source>
</evidence>
<evidence type="ECO:0000256" key="3">
    <source>
        <dbReference type="ARBA" id="ARBA00012071"/>
    </source>
</evidence>
<gene>
    <name evidence="13 15" type="primary">lpxK</name>
    <name evidence="15" type="ORF">TTHT_0592</name>
</gene>
<comment type="function">
    <text evidence="1 13">Transfers the gamma-phosphate of ATP to the 4'-position of a tetraacyldisaccharide 1-phosphate intermediate (termed DS-1-P) to form tetraacyldisaccharide 1,4'-bis-phosphate (lipid IVA).</text>
</comment>
<keyword evidence="7 13" id="KW-0808">Transferase</keyword>
<sequence length="354" mass="40103">MLNSTLLKILLFPLYLIYVFLVNLRNFLYSAGYLKSKKLGKKVISVGNITAGGTGKTPFTITLAELIINEFGLKPCVLSRGYKRNNEGEIRVVEEGCSFVKCGDEPLLIKQRLKDKGCVIVGKNRYESAKKFGEQCGCHVYILDDGYQHRKLFRDIDICLIDCSNPFGNGKIIPYGILREPVYELKRADIIVLTRAKYAKNITLLRKTIEKINNSALIFEANLEISHFYQPVRDKIIALEDMQEKKVLSFSAIGNPLSFKADLVTAGLNVVKSFSFRDHVVPSEEKLEKLNAVANELKVDYIVATEKDWVKLKEEKVLEIFGEKLIICVSNMLLSRENDFLKYLEGKLNDKGNS</sequence>
<reference evidence="15 16" key="1">
    <citation type="journal article" date="2012" name="Extremophiles">
        <title>Thermotomaculum hydrothermale gen. nov., sp. nov., a novel heterotrophic thermophile within the phylum Acidobacteria from a deep-sea hydrothermal vent chimney in the Southern Okinawa Trough.</title>
        <authorList>
            <person name="Izumi H."/>
            <person name="Nunoura T."/>
            <person name="Miyazaki M."/>
            <person name="Mino S."/>
            <person name="Toki T."/>
            <person name="Takai K."/>
            <person name="Sako Y."/>
            <person name="Sawabe T."/>
            <person name="Nakagawa S."/>
        </authorList>
    </citation>
    <scope>NUCLEOTIDE SEQUENCE [LARGE SCALE GENOMIC DNA]</scope>
    <source>
        <strain evidence="15 16">AC55</strain>
    </source>
</reference>
<evidence type="ECO:0000313" key="16">
    <source>
        <dbReference type="Proteomes" id="UP000595564"/>
    </source>
</evidence>
<evidence type="ECO:0000256" key="2">
    <source>
        <dbReference type="ARBA" id="ARBA00004870"/>
    </source>
</evidence>
<comment type="similarity">
    <text evidence="13">Belongs to the LpxK family.</text>
</comment>
<keyword evidence="9 13" id="KW-0418">Kinase</keyword>
<evidence type="ECO:0000256" key="4">
    <source>
        <dbReference type="ARBA" id="ARBA00016436"/>
    </source>
</evidence>
<comment type="catalytic activity">
    <reaction evidence="13">
        <text>a lipid A disaccharide + ATP = a lipid IVA + ADP + H(+)</text>
        <dbReference type="Rhea" id="RHEA:67840"/>
        <dbReference type="ChEBI" id="CHEBI:15378"/>
        <dbReference type="ChEBI" id="CHEBI:30616"/>
        <dbReference type="ChEBI" id="CHEBI:176343"/>
        <dbReference type="ChEBI" id="CHEBI:176425"/>
        <dbReference type="ChEBI" id="CHEBI:456216"/>
        <dbReference type="EC" id="2.7.1.130"/>
    </reaction>
</comment>
<name>A0A7R6SY45_9BACT</name>
<organism evidence="15 16">
    <name type="scientific">Thermotomaculum hydrothermale</name>
    <dbReference type="NCBI Taxonomy" id="981385"/>
    <lineage>
        <taxon>Bacteria</taxon>
        <taxon>Pseudomonadati</taxon>
        <taxon>Acidobacteriota</taxon>
        <taxon>Holophagae</taxon>
        <taxon>Thermotomaculales</taxon>
        <taxon>Thermotomaculaceae</taxon>
        <taxon>Thermotomaculum</taxon>
    </lineage>
</organism>
<feature type="transmembrane region" description="Helical" evidence="14">
    <location>
        <begin position="6"/>
        <end position="28"/>
    </location>
</feature>
<evidence type="ECO:0000256" key="6">
    <source>
        <dbReference type="ARBA" id="ARBA00022556"/>
    </source>
</evidence>
<evidence type="ECO:0000313" key="15">
    <source>
        <dbReference type="EMBL" id="BBB32176.1"/>
    </source>
</evidence>
<dbReference type="GO" id="GO:0009029">
    <property type="term" value="F:lipid-A 4'-kinase activity"/>
    <property type="evidence" value="ECO:0007669"/>
    <property type="project" value="UniProtKB-UniRule"/>
</dbReference>
<proteinExistence type="inferred from homology"/>
<dbReference type="GO" id="GO:0005886">
    <property type="term" value="C:plasma membrane"/>
    <property type="evidence" value="ECO:0007669"/>
    <property type="project" value="TreeGrafter"/>
</dbReference>
<keyword evidence="8 13" id="KW-0547">Nucleotide-binding</keyword>
<dbReference type="Pfam" id="PF02606">
    <property type="entry name" value="LpxK"/>
    <property type="match status" value="1"/>
</dbReference>
<dbReference type="KEGG" id="thyd:TTHT_0592"/>
<dbReference type="SUPFAM" id="SSF52540">
    <property type="entry name" value="P-loop containing nucleoside triphosphate hydrolases"/>
    <property type="match status" value="1"/>
</dbReference>
<dbReference type="PANTHER" id="PTHR42724:SF1">
    <property type="entry name" value="TETRAACYLDISACCHARIDE 4'-KINASE, MITOCHONDRIAL-RELATED"/>
    <property type="match status" value="1"/>
</dbReference>
<dbReference type="InterPro" id="IPR003758">
    <property type="entry name" value="LpxK"/>
</dbReference>
<dbReference type="GO" id="GO:0005524">
    <property type="term" value="F:ATP binding"/>
    <property type="evidence" value="ECO:0007669"/>
    <property type="project" value="UniProtKB-UniRule"/>
</dbReference>
<keyword evidence="16" id="KW-1185">Reference proteome</keyword>
<evidence type="ECO:0000256" key="5">
    <source>
        <dbReference type="ARBA" id="ARBA00022516"/>
    </source>
</evidence>